<dbReference type="InterPro" id="IPR009089">
    <property type="entry name" value="XRCC4_N_sf"/>
</dbReference>
<feature type="domain" description="XRCC4 coiled-coil" evidence="9">
    <location>
        <begin position="147"/>
        <end position="193"/>
    </location>
</feature>
<dbReference type="InterPro" id="IPR053961">
    <property type="entry name" value="XRCC4_N"/>
</dbReference>
<dbReference type="Pfam" id="PF21924">
    <property type="entry name" value="XRCC4_CC"/>
    <property type="match status" value="1"/>
</dbReference>
<dbReference type="SUPFAM" id="SSF58022">
    <property type="entry name" value="XRCC4, C-terminal oligomerization domain"/>
    <property type="match status" value="1"/>
</dbReference>
<keyword evidence="5" id="KW-0539">Nucleus</keyword>
<dbReference type="GO" id="GO:0005958">
    <property type="term" value="C:DNA-dependent protein kinase-DNA ligase 4 complex"/>
    <property type="evidence" value="ECO:0007669"/>
    <property type="project" value="TreeGrafter"/>
</dbReference>
<evidence type="ECO:0000256" key="5">
    <source>
        <dbReference type="ARBA" id="ARBA00023242"/>
    </source>
</evidence>
<dbReference type="GO" id="GO:0003677">
    <property type="term" value="F:DNA binding"/>
    <property type="evidence" value="ECO:0007669"/>
    <property type="project" value="InterPro"/>
</dbReference>
<dbReference type="InterPro" id="IPR038051">
    <property type="entry name" value="XRCC4-like_N_sf"/>
</dbReference>
<name>A0AA88AJH6_FICCA</name>
<keyword evidence="2" id="KW-0227">DNA damage</keyword>
<evidence type="ECO:0000256" key="4">
    <source>
        <dbReference type="ARBA" id="ARBA00023204"/>
    </source>
</evidence>
<gene>
    <name evidence="10" type="ORF">TIFTF001_022641</name>
</gene>
<dbReference type="Pfam" id="PF06632">
    <property type="entry name" value="XRCC4"/>
    <property type="match status" value="1"/>
</dbReference>
<evidence type="ECO:0000313" key="10">
    <source>
        <dbReference type="EMBL" id="GMN53495.1"/>
    </source>
</evidence>
<reference evidence="10" key="1">
    <citation type="submission" date="2023-07" db="EMBL/GenBank/DDBJ databases">
        <title>draft genome sequence of fig (Ficus carica).</title>
        <authorList>
            <person name="Takahashi T."/>
            <person name="Nishimura K."/>
        </authorList>
    </citation>
    <scope>NUCLEOTIDE SEQUENCE</scope>
</reference>
<dbReference type="AlphaFoldDB" id="A0AA88AJH6"/>
<comment type="subcellular location">
    <subcellularLocation>
        <location evidence="1">Nucleus</location>
    </subcellularLocation>
</comment>
<evidence type="ECO:0000256" key="3">
    <source>
        <dbReference type="ARBA" id="ARBA00023172"/>
    </source>
</evidence>
<organism evidence="10 11">
    <name type="scientific">Ficus carica</name>
    <name type="common">Common fig</name>
    <dbReference type="NCBI Taxonomy" id="3494"/>
    <lineage>
        <taxon>Eukaryota</taxon>
        <taxon>Viridiplantae</taxon>
        <taxon>Streptophyta</taxon>
        <taxon>Embryophyta</taxon>
        <taxon>Tracheophyta</taxon>
        <taxon>Spermatophyta</taxon>
        <taxon>Magnoliopsida</taxon>
        <taxon>eudicotyledons</taxon>
        <taxon>Gunneridae</taxon>
        <taxon>Pentapetalae</taxon>
        <taxon>rosids</taxon>
        <taxon>fabids</taxon>
        <taxon>Rosales</taxon>
        <taxon>Moraceae</taxon>
        <taxon>Ficeae</taxon>
        <taxon>Ficus</taxon>
    </lineage>
</organism>
<comment type="similarity">
    <text evidence="6">Belongs to the XRCC4-XLF family. XRCC4 subfamily.</text>
</comment>
<evidence type="ECO:0000259" key="8">
    <source>
        <dbReference type="Pfam" id="PF06632"/>
    </source>
</evidence>
<dbReference type="Gene3D" id="2.170.210.10">
    <property type="entry name" value="DNA double-strand break repair and VJ recombination XRCC4, N-terminal"/>
    <property type="match status" value="1"/>
</dbReference>
<dbReference type="PANTHER" id="PTHR28559:SF1">
    <property type="entry name" value="DNA REPAIR PROTEIN XRCC4"/>
    <property type="match status" value="1"/>
</dbReference>
<dbReference type="GO" id="GO:0006310">
    <property type="term" value="P:DNA recombination"/>
    <property type="evidence" value="ECO:0007669"/>
    <property type="project" value="UniProtKB-KW"/>
</dbReference>
<feature type="compositionally biased region" description="Acidic residues" evidence="7">
    <location>
        <begin position="220"/>
        <end position="230"/>
    </location>
</feature>
<dbReference type="EMBL" id="BTGU01000046">
    <property type="protein sequence ID" value="GMN53495.1"/>
    <property type="molecule type" value="Genomic_DNA"/>
</dbReference>
<feature type="compositionally biased region" description="Basic and acidic residues" evidence="7">
    <location>
        <begin position="197"/>
        <end position="219"/>
    </location>
</feature>
<dbReference type="GO" id="GO:0032807">
    <property type="term" value="C:DNA ligase IV complex"/>
    <property type="evidence" value="ECO:0007669"/>
    <property type="project" value="TreeGrafter"/>
</dbReference>
<evidence type="ECO:0008006" key="12">
    <source>
        <dbReference type="Google" id="ProtNLM"/>
    </source>
</evidence>
<feature type="region of interest" description="Disordered" evidence="7">
    <location>
        <begin position="197"/>
        <end position="258"/>
    </location>
</feature>
<comment type="caution">
    <text evidence="10">The sequence shown here is derived from an EMBL/GenBank/DDBJ whole genome shotgun (WGS) entry which is preliminary data.</text>
</comment>
<accession>A0AA88AJH6</accession>
<evidence type="ECO:0000256" key="1">
    <source>
        <dbReference type="ARBA" id="ARBA00004123"/>
    </source>
</evidence>
<dbReference type="GO" id="GO:0006303">
    <property type="term" value="P:double-strand break repair via nonhomologous end joining"/>
    <property type="evidence" value="ECO:0007669"/>
    <property type="project" value="TreeGrafter"/>
</dbReference>
<keyword evidence="4" id="KW-0234">DNA repair</keyword>
<protein>
    <recommendedName>
        <fullName evidence="12">DNA repair protein XRCC4</fullName>
    </recommendedName>
</protein>
<evidence type="ECO:0000313" key="11">
    <source>
        <dbReference type="Proteomes" id="UP001187192"/>
    </source>
</evidence>
<dbReference type="SUPFAM" id="SSF50809">
    <property type="entry name" value="XRCC4, N-terminal domain"/>
    <property type="match status" value="1"/>
</dbReference>
<feature type="compositionally biased region" description="Polar residues" evidence="7">
    <location>
        <begin position="235"/>
        <end position="248"/>
    </location>
</feature>
<evidence type="ECO:0000256" key="7">
    <source>
        <dbReference type="SAM" id="MobiDB-lite"/>
    </source>
</evidence>
<keyword evidence="11" id="KW-1185">Reference proteome</keyword>
<dbReference type="Proteomes" id="UP001187192">
    <property type="component" value="Unassembled WGS sequence"/>
</dbReference>
<keyword evidence="3" id="KW-0233">DNA recombination</keyword>
<sequence>MEEESARHTCLKLEPKDSNSIFVKATWFASHFDLSVTDGLHAWICPASEDEVRDRAAQWDQPVPEYVALAERYLGFQQPDSVYGFANAGDGHKRLSWTFEKEGTKLQWRWKCQPAPDSKKTTAEILDFLMEANIRLSEEVLIKTQAFERLKVEVEKCLEQSEKISSEKIEFESALYAKFLEVLNSKKAKLRDLRAQLAKRDPADGKLPQEEESTDKTESFDDGSDDEKSEEESSKNVMGTSKGAQTSRSRGRKRTMRK</sequence>
<dbReference type="InterPro" id="IPR014751">
    <property type="entry name" value="XRCC4-like_C"/>
</dbReference>
<dbReference type="GO" id="GO:0010165">
    <property type="term" value="P:response to X-ray"/>
    <property type="evidence" value="ECO:0007669"/>
    <property type="project" value="TreeGrafter"/>
</dbReference>
<dbReference type="InterPro" id="IPR053962">
    <property type="entry name" value="XRCC4_CC"/>
</dbReference>
<dbReference type="Gene3D" id="1.20.5.370">
    <property type="match status" value="1"/>
</dbReference>
<feature type="compositionally biased region" description="Basic residues" evidence="7">
    <location>
        <begin position="249"/>
        <end position="258"/>
    </location>
</feature>
<feature type="domain" description="XRCC4 N-terminal" evidence="8">
    <location>
        <begin position="20"/>
        <end position="114"/>
    </location>
</feature>
<dbReference type="InterPro" id="IPR010585">
    <property type="entry name" value="DNA_repair_prot_XRCC4"/>
</dbReference>
<proteinExistence type="inferred from homology"/>
<evidence type="ECO:0000256" key="2">
    <source>
        <dbReference type="ARBA" id="ARBA00022763"/>
    </source>
</evidence>
<dbReference type="PANTHER" id="PTHR28559">
    <property type="entry name" value="DNA REPAIR PROTEIN XRCC4"/>
    <property type="match status" value="1"/>
</dbReference>
<evidence type="ECO:0000256" key="6">
    <source>
        <dbReference type="ARBA" id="ARBA00025728"/>
    </source>
</evidence>
<evidence type="ECO:0000259" key="9">
    <source>
        <dbReference type="Pfam" id="PF21924"/>
    </source>
</evidence>